<keyword evidence="1" id="KW-0812">Transmembrane</keyword>
<dbReference type="AlphaFoldDB" id="I3TFF6"/>
<dbReference type="RefSeq" id="WP_014737744.1">
    <property type="nucleotide sequence ID" value="NC_017954.1"/>
</dbReference>
<name>I3TFF6_THEC1</name>
<evidence type="ECO:0000313" key="2">
    <source>
        <dbReference type="EMBL" id="AFK51494.1"/>
    </source>
</evidence>
<gene>
    <name evidence="2" type="ordered locus">TCELL_1071</name>
</gene>
<keyword evidence="1" id="KW-0472">Membrane</keyword>
<protein>
    <submittedName>
        <fullName evidence="2">Uncharacterized protein</fullName>
    </submittedName>
</protein>
<dbReference type="GeneID" id="13013390"/>
<evidence type="ECO:0000313" key="3">
    <source>
        <dbReference type="Proteomes" id="UP000005270"/>
    </source>
</evidence>
<keyword evidence="1" id="KW-1133">Transmembrane helix</keyword>
<dbReference type="KEGG" id="thg:TCELL_1071"/>
<dbReference type="InParanoid" id="I3TFF6"/>
<dbReference type="HOGENOM" id="CLU_1811540_0_0_2"/>
<accession>I3TFF6</accession>
<reference evidence="2 3" key="1">
    <citation type="journal article" date="2012" name="J. Bacteriol.">
        <title>Complete genome sequence of the hyperthermophilic cellulolytic Crenarchaeon 'Thermogladius cellulolyticus' 1633.</title>
        <authorList>
            <person name="Mardanov A.V."/>
            <person name="Kochetkova T.V."/>
            <person name="Beletsky A.V."/>
            <person name="Bonch-Osmolovskaya E.A."/>
            <person name="Ravin N.V."/>
            <person name="Skryabin K.G."/>
        </authorList>
    </citation>
    <scope>NUCLEOTIDE SEQUENCE [LARGE SCALE GENOMIC DNA]</scope>
    <source>
        <strain evidence="3">DSM 22663 / VKM B-2946 / 1633</strain>
    </source>
</reference>
<sequence>MASTLGGFLAGFGLCLLLVGAALALVAGEVKVSREEVERLYNLTHSQPYVSSMNALATLGNYTDKLASVLSQLGLTSLSNALGSVGEAAAKMREVYYASERAYNAMPYVEKLPVIIAGTILLGLALLVAGLLKIRGSRKRPV</sequence>
<feature type="transmembrane region" description="Helical" evidence="1">
    <location>
        <begin position="112"/>
        <end position="132"/>
    </location>
</feature>
<dbReference type="STRING" id="1184251.TCELL_1071"/>
<keyword evidence="3" id="KW-1185">Reference proteome</keyword>
<evidence type="ECO:0000256" key="1">
    <source>
        <dbReference type="SAM" id="Phobius"/>
    </source>
</evidence>
<proteinExistence type="predicted"/>
<organism evidence="2 3">
    <name type="scientific">Thermogladius calderae (strain DSM 22663 / VKM B-2946 / 1633)</name>
    <dbReference type="NCBI Taxonomy" id="1184251"/>
    <lineage>
        <taxon>Archaea</taxon>
        <taxon>Thermoproteota</taxon>
        <taxon>Thermoprotei</taxon>
        <taxon>Desulfurococcales</taxon>
        <taxon>Desulfurococcaceae</taxon>
        <taxon>Thermogladius</taxon>
    </lineage>
</organism>
<dbReference type="EMBL" id="CP003531">
    <property type="protein sequence ID" value="AFK51494.1"/>
    <property type="molecule type" value="Genomic_DNA"/>
</dbReference>
<dbReference type="Proteomes" id="UP000005270">
    <property type="component" value="Chromosome"/>
</dbReference>